<dbReference type="NCBIfam" id="TIGR00671">
    <property type="entry name" value="baf"/>
    <property type="match status" value="1"/>
</dbReference>
<protein>
    <recommendedName>
        <fullName evidence="12">Type III pantothenate kinase</fullName>
    </recommendedName>
</protein>
<evidence type="ECO:0000256" key="1">
    <source>
        <dbReference type="ARBA" id="ARBA00001958"/>
    </source>
</evidence>
<dbReference type="CDD" id="cd24015">
    <property type="entry name" value="ASKHA_NBD_PanK-III"/>
    <property type="match status" value="1"/>
</dbReference>
<evidence type="ECO:0000256" key="3">
    <source>
        <dbReference type="ARBA" id="ARBA00011738"/>
    </source>
</evidence>
<evidence type="ECO:0000256" key="12">
    <source>
        <dbReference type="ARBA" id="ARBA00040883"/>
    </source>
</evidence>
<keyword evidence="5 13" id="KW-0808">Transferase</keyword>
<evidence type="ECO:0000256" key="6">
    <source>
        <dbReference type="ARBA" id="ARBA00022741"/>
    </source>
</evidence>
<keyword evidence="7 13" id="KW-0418">Kinase</keyword>
<dbReference type="SUPFAM" id="SSF53067">
    <property type="entry name" value="Actin-like ATPase domain"/>
    <property type="match status" value="2"/>
</dbReference>
<comment type="subunit">
    <text evidence="3">Homodimer.</text>
</comment>
<proteinExistence type="inferred from homology"/>
<organism evidence="13">
    <name type="scientific">hydrothermal vent metagenome</name>
    <dbReference type="NCBI Taxonomy" id="652676"/>
    <lineage>
        <taxon>unclassified sequences</taxon>
        <taxon>metagenomes</taxon>
        <taxon>ecological metagenomes</taxon>
    </lineage>
</organism>
<dbReference type="Pfam" id="PF03309">
    <property type="entry name" value="Pan_kinase"/>
    <property type="match status" value="1"/>
</dbReference>
<evidence type="ECO:0000256" key="7">
    <source>
        <dbReference type="ARBA" id="ARBA00022777"/>
    </source>
</evidence>
<dbReference type="PANTHER" id="PTHR34265">
    <property type="entry name" value="TYPE III PANTOTHENATE KINASE"/>
    <property type="match status" value="1"/>
</dbReference>
<keyword evidence="8" id="KW-0067">ATP-binding</keyword>
<evidence type="ECO:0000256" key="4">
    <source>
        <dbReference type="ARBA" id="ARBA00022490"/>
    </source>
</evidence>
<accession>A0A3B0ZWP9</accession>
<gene>
    <name evidence="13" type="ORF">MNBD_GAMMA23-670</name>
</gene>
<comment type="cofactor">
    <cofactor evidence="1">
        <name>K(+)</name>
        <dbReference type="ChEBI" id="CHEBI:29103"/>
    </cofactor>
</comment>
<name>A0A3B0ZWP9_9ZZZZ</name>
<evidence type="ECO:0000256" key="11">
    <source>
        <dbReference type="ARBA" id="ARBA00038036"/>
    </source>
</evidence>
<evidence type="ECO:0000256" key="9">
    <source>
        <dbReference type="ARBA" id="ARBA00022958"/>
    </source>
</evidence>
<evidence type="ECO:0000313" key="13">
    <source>
        <dbReference type="EMBL" id="VAW93660.1"/>
    </source>
</evidence>
<keyword evidence="9" id="KW-0630">Potassium</keyword>
<dbReference type="HAMAP" id="MF_01274">
    <property type="entry name" value="Pantothen_kinase_3"/>
    <property type="match status" value="1"/>
</dbReference>
<keyword evidence="10" id="KW-0173">Coenzyme A biosynthesis</keyword>
<keyword evidence="4" id="KW-0963">Cytoplasm</keyword>
<dbReference type="EMBL" id="UOFT01000034">
    <property type="protein sequence ID" value="VAW93660.1"/>
    <property type="molecule type" value="Genomic_DNA"/>
</dbReference>
<comment type="similarity">
    <text evidence="11">Belongs to the type III pantothenate kinase family.</text>
</comment>
<dbReference type="GO" id="GO:0015937">
    <property type="term" value="P:coenzyme A biosynthetic process"/>
    <property type="evidence" value="ECO:0007669"/>
    <property type="project" value="UniProtKB-KW"/>
</dbReference>
<sequence>MSYLLIDIGNSYSKYALVDNNRLFSICYVKNSKFMDSLNSSALKTTEPLKGIILVSVIEKDLTNNIIDKLSQCFNCTVQQVETSAMAFGVTCGYSNYALLGADRWLAMIAAFSWVKDSPQVAPVLVVDCGTVVTVDVVNVDGQHLGGWMMPSRLLMSQSLRQKASGILAGLENSEPDSQGNNTQQDEPVIGKSTWQCVNAGGKLAEVGFIEQCFLHAEKLLGDAPLCILTGGGAKEIAPLLTMRVEHIPELVLDGLALFTE</sequence>
<evidence type="ECO:0000256" key="10">
    <source>
        <dbReference type="ARBA" id="ARBA00022993"/>
    </source>
</evidence>
<evidence type="ECO:0000256" key="8">
    <source>
        <dbReference type="ARBA" id="ARBA00022840"/>
    </source>
</evidence>
<dbReference type="InterPro" id="IPR043129">
    <property type="entry name" value="ATPase_NBD"/>
</dbReference>
<reference evidence="13" key="1">
    <citation type="submission" date="2018-06" db="EMBL/GenBank/DDBJ databases">
        <authorList>
            <person name="Zhirakovskaya E."/>
        </authorList>
    </citation>
    <scope>NUCLEOTIDE SEQUENCE</scope>
</reference>
<evidence type="ECO:0000256" key="2">
    <source>
        <dbReference type="ARBA" id="ARBA00004496"/>
    </source>
</evidence>
<dbReference type="PANTHER" id="PTHR34265:SF1">
    <property type="entry name" value="TYPE III PANTOTHENATE KINASE"/>
    <property type="match status" value="1"/>
</dbReference>
<dbReference type="GO" id="GO:0005524">
    <property type="term" value="F:ATP binding"/>
    <property type="evidence" value="ECO:0007669"/>
    <property type="project" value="UniProtKB-KW"/>
</dbReference>
<dbReference type="InterPro" id="IPR004619">
    <property type="entry name" value="Type_III_PanK"/>
</dbReference>
<dbReference type="GO" id="GO:0005737">
    <property type="term" value="C:cytoplasm"/>
    <property type="evidence" value="ECO:0007669"/>
    <property type="project" value="UniProtKB-SubCell"/>
</dbReference>
<comment type="subcellular location">
    <subcellularLocation>
        <location evidence="2">Cytoplasm</location>
    </subcellularLocation>
</comment>
<dbReference type="Gene3D" id="3.30.420.40">
    <property type="match status" value="2"/>
</dbReference>
<keyword evidence="6" id="KW-0547">Nucleotide-binding</keyword>
<evidence type="ECO:0000256" key="5">
    <source>
        <dbReference type="ARBA" id="ARBA00022679"/>
    </source>
</evidence>
<dbReference type="AlphaFoldDB" id="A0A3B0ZWP9"/>
<dbReference type="GO" id="GO:0004594">
    <property type="term" value="F:pantothenate kinase activity"/>
    <property type="evidence" value="ECO:0007669"/>
    <property type="project" value="InterPro"/>
</dbReference>